<feature type="transmembrane region" description="Helical" evidence="6">
    <location>
        <begin position="134"/>
        <end position="150"/>
    </location>
</feature>
<evidence type="ECO:0000256" key="3">
    <source>
        <dbReference type="ARBA" id="ARBA00022692"/>
    </source>
</evidence>
<dbReference type="AlphaFoldDB" id="A0AAD7VV57"/>
<gene>
    <name evidence="7" type="ORF">POJ06DRAFT_236100</name>
</gene>
<evidence type="ECO:0000256" key="5">
    <source>
        <dbReference type="ARBA" id="ARBA00023136"/>
    </source>
</evidence>
<organism evidence="7 8">
    <name type="scientific">Lipomyces tetrasporus</name>
    <dbReference type="NCBI Taxonomy" id="54092"/>
    <lineage>
        <taxon>Eukaryota</taxon>
        <taxon>Fungi</taxon>
        <taxon>Dikarya</taxon>
        <taxon>Ascomycota</taxon>
        <taxon>Saccharomycotina</taxon>
        <taxon>Lipomycetes</taxon>
        <taxon>Lipomycetales</taxon>
        <taxon>Lipomycetaceae</taxon>
        <taxon>Lipomyces</taxon>
    </lineage>
</organism>
<proteinExistence type="inferred from homology"/>
<comment type="subcellular location">
    <subcellularLocation>
        <location evidence="1">Membrane</location>
    </subcellularLocation>
</comment>
<feature type="transmembrane region" description="Helical" evidence="6">
    <location>
        <begin position="58"/>
        <end position="76"/>
    </location>
</feature>
<sequence>MAIGPLGDTLKSLEFELDNPDQLICHLHYPHFTVFHRNFRTSSFGDCHLINRIALMEHPAFTLAALCSVGGIAGYARRKSLPSLIGGVGVGILYGISGYLLKENKEYGIHTALVASLFLIGASSPRAIRLKKPVPVALSIIGLTAGAYYAKKYSEFYL</sequence>
<comment type="caution">
    <text evidence="7">The sequence shown here is derived from an EMBL/GenBank/DDBJ whole genome shotgun (WGS) entry which is preliminary data.</text>
</comment>
<comment type="similarity">
    <text evidence="2">Belongs to the TMEM14 family.</text>
</comment>
<evidence type="ECO:0000256" key="6">
    <source>
        <dbReference type="SAM" id="Phobius"/>
    </source>
</evidence>
<evidence type="ECO:0000313" key="7">
    <source>
        <dbReference type="EMBL" id="KAJ8103163.1"/>
    </source>
</evidence>
<dbReference type="Proteomes" id="UP001217417">
    <property type="component" value="Unassembled WGS sequence"/>
</dbReference>
<keyword evidence="8" id="KW-1185">Reference proteome</keyword>
<reference evidence="7" key="1">
    <citation type="submission" date="2023-03" db="EMBL/GenBank/DDBJ databases">
        <title>Near-Complete genome sequence of Lipomyces tetrasporous NRRL Y-64009, an oleaginous yeast capable of growing on lignocellulosic hydrolysates.</title>
        <authorList>
            <consortium name="Lawrence Berkeley National Laboratory"/>
            <person name="Jagtap S.S."/>
            <person name="Liu J.-J."/>
            <person name="Walukiewicz H.E."/>
            <person name="Pangilinan J."/>
            <person name="Lipzen A."/>
            <person name="Ahrendt S."/>
            <person name="Koriabine M."/>
            <person name="Cobaugh K."/>
            <person name="Salamov A."/>
            <person name="Yoshinaga Y."/>
            <person name="Ng V."/>
            <person name="Daum C."/>
            <person name="Grigoriev I.V."/>
            <person name="Slininger P.J."/>
            <person name="Dien B.S."/>
            <person name="Jin Y.-S."/>
            <person name="Rao C.V."/>
        </authorList>
    </citation>
    <scope>NUCLEOTIDE SEQUENCE</scope>
    <source>
        <strain evidence="7">NRRL Y-64009</strain>
    </source>
</reference>
<evidence type="ECO:0000313" key="8">
    <source>
        <dbReference type="Proteomes" id="UP001217417"/>
    </source>
</evidence>
<name>A0AAD7VV57_9ASCO</name>
<feature type="transmembrane region" description="Helical" evidence="6">
    <location>
        <begin position="83"/>
        <end position="101"/>
    </location>
</feature>
<dbReference type="GO" id="GO:0016020">
    <property type="term" value="C:membrane"/>
    <property type="evidence" value="ECO:0007669"/>
    <property type="project" value="UniProtKB-SubCell"/>
</dbReference>
<dbReference type="RefSeq" id="XP_056046613.1">
    <property type="nucleotide sequence ID" value="XM_056185883.1"/>
</dbReference>
<protein>
    <submittedName>
        <fullName evidence="7">Transmembrane proteins 14C-domain-containing protein</fullName>
    </submittedName>
</protein>
<evidence type="ECO:0000256" key="1">
    <source>
        <dbReference type="ARBA" id="ARBA00004370"/>
    </source>
</evidence>
<dbReference type="Pfam" id="PF03647">
    <property type="entry name" value="Tmemb_14"/>
    <property type="match status" value="1"/>
</dbReference>
<accession>A0AAD7VV57</accession>
<dbReference type="InterPro" id="IPR044890">
    <property type="entry name" value="TMEM14_sf"/>
</dbReference>
<dbReference type="InterPro" id="IPR005349">
    <property type="entry name" value="TMEM14"/>
</dbReference>
<keyword evidence="4 6" id="KW-1133">Transmembrane helix</keyword>
<feature type="transmembrane region" description="Helical" evidence="6">
    <location>
        <begin position="107"/>
        <end position="122"/>
    </location>
</feature>
<dbReference type="PANTHER" id="PTHR12668:SF53">
    <property type="entry name" value="TMEM14 PROTEIN HOMOLOG YJR085C"/>
    <property type="match status" value="1"/>
</dbReference>
<keyword evidence="3 6" id="KW-0812">Transmembrane</keyword>
<dbReference type="EMBL" id="JARPMG010000002">
    <property type="protein sequence ID" value="KAJ8103163.1"/>
    <property type="molecule type" value="Genomic_DNA"/>
</dbReference>
<keyword evidence="5 6" id="KW-0472">Membrane</keyword>
<dbReference type="Gene3D" id="1.10.10.1740">
    <property type="entry name" value="Transmembrane protein 14-like"/>
    <property type="match status" value="1"/>
</dbReference>
<dbReference type="GeneID" id="80881049"/>
<dbReference type="PANTHER" id="PTHR12668">
    <property type="entry name" value="TRANSMEMBRANE PROTEIN 14, 15"/>
    <property type="match status" value="1"/>
</dbReference>
<evidence type="ECO:0000256" key="4">
    <source>
        <dbReference type="ARBA" id="ARBA00022989"/>
    </source>
</evidence>
<evidence type="ECO:0000256" key="2">
    <source>
        <dbReference type="ARBA" id="ARBA00007590"/>
    </source>
</evidence>